<dbReference type="Proteomes" id="UP001153269">
    <property type="component" value="Unassembled WGS sequence"/>
</dbReference>
<feature type="region of interest" description="Disordered" evidence="1">
    <location>
        <begin position="137"/>
        <end position="157"/>
    </location>
</feature>
<evidence type="ECO:0000256" key="1">
    <source>
        <dbReference type="SAM" id="MobiDB-lite"/>
    </source>
</evidence>
<evidence type="ECO:0000313" key="3">
    <source>
        <dbReference type="Proteomes" id="UP001153269"/>
    </source>
</evidence>
<protein>
    <submittedName>
        <fullName evidence="2">Uncharacterized protein</fullName>
    </submittedName>
</protein>
<name>A0A9N7Y657_PLEPL</name>
<sequence>MEASRSFPIVPAPQRLSEGRSICSGRVMKRDLEPIRKRNNPPFHLEVLRQFVFPPHKPVFTLDDDAAAEAQVHFTLWSGSRTDLLPQSSAVMHISPDSRPPVEPPCTLPLPAHAPPSLGPGRSHSFMHCPGMNCSNTAVEPSRSRAVTQSAGFNPYL</sequence>
<gene>
    <name evidence="2" type="ORF">PLEPLA_LOCUS1827</name>
</gene>
<comment type="caution">
    <text evidence="2">The sequence shown here is derived from an EMBL/GenBank/DDBJ whole genome shotgun (WGS) entry which is preliminary data.</text>
</comment>
<dbReference type="EMBL" id="CADEAL010000089">
    <property type="protein sequence ID" value="CAB1414123.1"/>
    <property type="molecule type" value="Genomic_DNA"/>
</dbReference>
<proteinExistence type="predicted"/>
<keyword evidence="3" id="KW-1185">Reference proteome</keyword>
<organism evidence="2 3">
    <name type="scientific">Pleuronectes platessa</name>
    <name type="common">European plaice</name>
    <dbReference type="NCBI Taxonomy" id="8262"/>
    <lineage>
        <taxon>Eukaryota</taxon>
        <taxon>Metazoa</taxon>
        <taxon>Chordata</taxon>
        <taxon>Craniata</taxon>
        <taxon>Vertebrata</taxon>
        <taxon>Euteleostomi</taxon>
        <taxon>Actinopterygii</taxon>
        <taxon>Neopterygii</taxon>
        <taxon>Teleostei</taxon>
        <taxon>Neoteleostei</taxon>
        <taxon>Acanthomorphata</taxon>
        <taxon>Carangaria</taxon>
        <taxon>Pleuronectiformes</taxon>
        <taxon>Pleuronectoidei</taxon>
        <taxon>Pleuronectidae</taxon>
        <taxon>Pleuronectes</taxon>
    </lineage>
</organism>
<evidence type="ECO:0000313" key="2">
    <source>
        <dbReference type="EMBL" id="CAB1414123.1"/>
    </source>
</evidence>
<reference evidence="2" key="1">
    <citation type="submission" date="2020-03" db="EMBL/GenBank/DDBJ databases">
        <authorList>
            <person name="Weist P."/>
        </authorList>
    </citation>
    <scope>NUCLEOTIDE SEQUENCE</scope>
</reference>
<dbReference type="AlphaFoldDB" id="A0A9N7Y657"/>
<accession>A0A9N7Y657</accession>